<dbReference type="Pfam" id="PF20167">
    <property type="entry name" value="Transposase_32"/>
    <property type="match status" value="1"/>
</dbReference>
<dbReference type="PANTHER" id="PTHR33180">
    <property type="entry name" value="PHOTOSYSTEM II CP43 REACTION CENTER PROTEIN"/>
    <property type="match status" value="1"/>
</dbReference>
<sequence>MPFQNEFVLCHTKAACLGSIIARKRINLGMIIEQEMAMRAKQRQTSLSFLVLITELCRRAQVPRDENKDVEVITTSFTDMAKYLKDEAEKKKAALMDTSSIVDTDTLPAEVVLPSTALGPSDTSSDVPFVTPISSTAPLPPRSAHYADRRASRLEATIPGMIERALDAAVTPLSASIDALAIRIVVKSTDMSMIFGMVEIPNMPADIDIPPATTGDEVRVDEVRVDEVATVESEGETDEKQLGVDEEAYYEGLTEIEEAMVDSAVQLTLLDLLLLIPWSLMPKILSVALGTDAATDGATV</sequence>
<dbReference type="AlphaFoldDB" id="A0A9J5WZ41"/>
<accession>A0A9J5WZ41</accession>
<keyword evidence="3" id="KW-1185">Reference proteome</keyword>
<feature type="domain" description="Putative plant transposon protein" evidence="1">
    <location>
        <begin position="1"/>
        <end position="63"/>
    </location>
</feature>
<protein>
    <recommendedName>
        <fullName evidence="1">Putative plant transposon protein domain-containing protein</fullName>
    </recommendedName>
</protein>
<dbReference type="Proteomes" id="UP000824120">
    <property type="component" value="Chromosome 10"/>
</dbReference>
<dbReference type="EMBL" id="JACXVP010000010">
    <property type="protein sequence ID" value="KAG5581034.1"/>
    <property type="molecule type" value="Genomic_DNA"/>
</dbReference>
<dbReference type="InterPro" id="IPR046796">
    <property type="entry name" value="Transposase_32_dom"/>
</dbReference>
<gene>
    <name evidence="2" type="ORF">H5410_051661</name>
</gene>
<organism evidence="2 3">
    <name type="scientific">Solanum commersonii</name>
    <name type="common">Commerson's wild potato</name>
    <name type="synonym">Commerson's nightshade</name>
    <dbReference type="NCBI Taxonomy" id="4109"/>
    <lineage>
        <taxon>Eukaryota</taxon>
        <taxon>Viridiplantae</taxon>
        <taxon>Streptophyta</taxon>
        <taxon>Embryophyta</taxon>
        <taxon>Tracheophyta</taxon>
        <taxon>Spermatophyta</taxon>
        <taxon>Magnoliopsida</taxon>
        <taxon>eudicotyledons</taxon>
        <taxon>Gunneridae</taxon>
        <taxon>Pentapetalae</taxon>
        <taxon>asterids</taxon>
        <taxon>lamiids</taxon>
        <taxon>Solanales</taxon>
        <taxon>Solanaceae</taxon>
        <taxon>Solanoideae</taxon>
        <taxon>Solaneae</taxon>
        <taxon>Solanum</taxon>
    </lineage>
</organism>
<proteinExistence type="predicted"/>
<dbReference type="PANTHER" id="PTHR33180:SF31">
    <property type="entry name" value="POLYPROTEIN PROTEIN"/>
    <property type="match status" value="1"/>
</dbReference>
<dbReference type="OrthoDB" id="1306244at2759"/>
<comment type="caution">
    <text evidence="2">The sequence shown here is derived from an EMBL/GenBank/DDBJ whole genome shotgun (WGS) entry which is preliminary data.</text>
</comment>
<reference evidence="2 3" key="1">
    <citation type="submission" date="2020-09" db="EMBL/GenBank/DDBJ databases">
        <title>De no assembly of potato wild relative species, Solanum commersonii.</title>
        <authorList>
            <person name="Cho K."/>
        </authorList>
    </citation>
    <scope>NUCLEOTIDE SEQUENCE [LARGE SCALE GENOMIC DNA]</scope>
    <source>
        <strain evidence="2">LZ3.2</strain>
        <tissue evidence="2">Leaf</tissue>
    </source>
</reference>
<evidence type="ECO:0000313" key="3">
    <source>
        <dbReference type="Proteomes" id="UP000824120"/>
    </source>
</evidence>
<evidence type="ECO:0000313" key="2">
    <source>
        <dbReference type="EMBL" id="KAG5581034.1"/>
    </source>
</evidence>
<evidence type="ECO:0000259" key="1">
    <source>
        <dbReference type="Pfam" id="PF20167"/>
    </source>
</evidence>
<name>A0A9J5WZ41_SOLCO</name>